<evidence type="ECO:0000313" key="3">
    <source>
        <dbReference type="Proteomes" id="UP000198518"/>
    </source>
</evidence>
<dbReference type="RefSeq" id="WP_089669450.1">
    <property type="nucleotide sequence ID" value="NZ_FOJA01000001.1"/>
</dbReference>
<dbReference type="InterPro" id="IPR037401">
    <property type="entry name" value="SnoaL-like"/>
</dbReference>
<dbReference type="Proteomes" id="UP000198518">
    <property type="component" value="Unassembled WGS sequence"/>
</dbReference>
<dbReference type="AlphaFoldDB" id="A0A1I0Q471"/>
<name>A0A1I0Q471_9EURY</name>
<dbReference type="EMBL" id="FOJA01000001">
    <property type="protein sequence ID" value="SEW21334.1"/>
    <property type="molecule type" value="Genomic_DNA"/>
</dbReference>
<dbReference type="Gene3D" id="3.10.450.50">
    <property type="match status" value="1"/>
</dbReference>
<dbReference type="SUPFAM" id="SSF54427">
    <property type="entry name" value="NTF2-like"/>
    <property type="match status" value="1"/>
</dbReference>
<reference evidence="2 3" key="1">
    <citation type="submission" date="2016-10" db="EMBL/GenBank/DDBJ databases">
        <authorList>
            <person name="de Groot N.N."/>
        </authorList>
    </citation>
    <scope>NUCLEOTIDE SEQUENCE [LARGE SCALE GENOMIC DNA]</scope>
    <source>
        <strain evidence="2 3">CGMCC 1.5337</strain>
    </source>
</reference>
<dbReference type="STRING" id="355548.SAMN04487945_2227"/>
<dbReference type="Pfam" id="PF12680">
    <property type="entry name" value="SnoaL_2"/>
    <property type="match status" value="1"/>
</dbReference>
<protein>
    <recommendedName>
        <fullName evidence="1">SnoaL-like domain-containing protein</fullName>
    </recommendedName>
</protein>
<proteinExistence type="predicted"/>
<evidence type="ECO:0000259" key="1">
    <source>
        <dbReference type="Pfam" id="PF12680"/>
    </source>
</evidence>
<gene>
    <name evidence="2" type="ORF">SAMN04487945_2227</name>
</gene>
<evidence type="ECO:0000313" key="2">
    <source>
        <dbReference type="EMBL" id="SEW21334.1"/>
    </source>
</evidence>
<feature type="domain" description="SnoaL-like" evidence="1">
    <location>
        <begin position="7"/>
        <end position="97"/>
    </location>
</feature>
<keyword evidence="3" id="KW-1185">Reference proteome</keyword>
<accession>A0A1I0Q471</accession>
<dbReference type="InterPro" id="IPR032710">
    <property type="entry name" value="NTF2-like_dom_sf"/>
</dbReference>
<sequence length="119" mass="13095">MHADGLVQAYYDAIDDGDYDALREVLAPEFEHVRPDRTLSGREEFVAFMRDDRPQTDTAHVLDAVYEGRNGVAARGRLLDADGEIFAFVDVFDVSTGVVQHLRTYTSPASARAGNTSSS</sequence>
<dbReference type="OrthoDB" id="145984at2157"/>
<organism evidence="2 3">
    <name type="scientific">Halobacterium jilantaiense</name>
    <dbReference type="NCBI Taxonomy" id="355548"/>
    <lineage>
        <taxon>Archaea</taxon>
        <taxon>Methanobacteriati</taxon>
        <taxon>Methanobacteriota</taxon>
        <taxon>Stenosarchaea group</taxon>
        <taxon>Halobacteria</taxon>
        <taxon>Halobacteriales</taxon>
        <taxon>Halobacteriaceae</taxon>
        <taxon>Halobacterium</taxon>
    </lineage>
</organism>